<accession>A0A0C3CA73</accession>
<dbReference type="HOGENOM" id="CLU_909327_0_0_1"/>
<evidence type="ECO:0000313" key="2">
    <source>
        <dbReference type="EMBL" id="KIM41099.1"/>
    </source>
</evidence>
<dbReference type="OrthoDB" id="3004311at2759"/>
<dbReference type="AlphaFoldDB" id="A0A0C3CA73"/>
<protein>
    <submittedName>
        <fullName evidence="2">Uncharacterized protein</fullName>
    </submittedName>
</protein>
<keyword evidence="3" id="KW-1185">Reference proteome</keyword>
<sequence>MARLADDQKAGPPGGLSDGLSVSEIHSGNGGDGSAQRNTNPSINITFNDLLGSRDVSLCLPRTSDGVKNLTICFGNHQITNPSITSTPSSLLGIPSNSNFDTSPSSRECTGFPTGYFRIRAAGTQYYWTLHHGESSHDGNALCLWHLNDGVPPTQIFYLNQKGDLCCGGCQIDVIGNALVIAHNRSPTLPWPNPWSHLLPTFSYSKETKIITVTFYSDPSVSKQWPRPDKEWKDKEFVIAARSTSDVRVPHLNEIARWALNPRFMRWTARAGDKWGANEWNNLGVEDFAESGDTDRIRWEIEQA</sequence>
<reference evidence="3" key="2">
    <citation type="submission" date="2015-01" db="EMBL/GenBank/DDBJ databases">
        <title>Evolutionary Origins and Diversification of the Mycorrhizal Mutualists.</title>
        <authorList>
            <consortium name="DOE Joint Genome Institute"/>
            <consortium name="Mycorrhizal Genomics Consortium"/>
            <person name="Kohler A."/>
            <person name="Kuo A."/>
            <person name="Nagy L.G."/>
            <person name="Floudas D."/>
            <person name="Copeland A."/>
            <person name="Barry K.W."/>
            <person name="Cichocki N."/>
            <person name="Veneault-Fourrey C."/>
            <person name="LaButti K."/>
            <person name="Lindquist E.A."/>
            <person name="Lipzen A."/>
            <person name="Lundell T."/>
            <person name="Morin E."/>
            <person name="Murat C."/>
            <person name="Riley R."/>
            <person name="Ohm R."/>
            <person name="Sun H."/>
            <person name="Tunlid A."/>
            <person name="Henrissat B."/>
            <person name="Grigoriev I.V."/>
            <person name="Hibbett D.S."/>
            <person name="Martin F."/>
        </authorList>
    </citation>
    <scope>NUCLEOTIDE SEQUENCE [LARGE SCALE GENOMIC DNA]</scope>
    <source>
        <strain evidence="3">h7</strain>
    </source>
</reference>
<name>A0A0C3CA73_HEBCY</name>
<feature type="region of interest" description="Disordered" evidence="1">
    <location>
        <begin position="1"/>
        <end position="40"/>
    </location>
</feature>
<evidence type="ECO:0000256" key="1">
    <source>
        <dbReference type="SAM" id="MobiDB-lite"/>
    </source>
</evidence>
<dbReference type="Proteomes" id="UP000053424">
    <property type="component" value="Unassembled WGS sequence"/>
</dbReference>
<dbReference type="STRING" id="686832.A0A0C3CA73"/>
<gene>
    <name evidence="2" type="ORF">M413DRAFT_159214</name>
</gene>
<organism evidence="2 3">
    <name type="scientific">Hebeloma cylindrosporum</name>
    <dbReference type="NCBI Taxonomy" id="76867"/>
    <lineage>
        <taxon>Eukaryota</taxon>
        <taxon>Fungi</taxon>
        <taxon>Dikarya</taxon>
        <taxon>Basidiomycota</taxon>
        <taxon>Agaricomycotina</taxon>
        <taxon>Agaricomycetes</taxon>
        <taxon>Agaricomycetidae</taxon>
        <taxon>Agaricales</taxon>
        <taxon>Agaricineae</taxon>
        <taxon>Hymenogastraceae</taxon>
        <taxon>Hebeloma</taxon>
    </lineage>
</organism>
<proteinExistence type="predicted"/>
<reference evidence="2 3" key="1">
    <citation type="submission" date="2014-04" db="EMBL/GenBank/DDBJ databases">
        <authorList>
            <consortium name="DOE Joint Genome Institute"/>
            <person name="Kuo A."/>
            <person name="Gay G."/>
            <person name="Dore J."/>
            <person name="Kohler A."/>
            <person name="Nagy L.G."/>
            <person name="Floudas D."/>
            <person name="Copeland A."/>
            <person name="Barry K.W."/>
            <person name="Cichocki N."/>
            <person name="Veneault-Fourrey C."/>
            <person name="LaButti K."/>
            <person name="Lindquist E.A."/>
            <person name="Lipzen A."/>
            <person name="Lundell T."/>
            <person name="Morin E."/>
            <person name="Murat C."/>
            <person name="Sun H."/>
            <person name="Tunlid A."/>
            <person name="Henrissat B."/>
            <person name="Grigoriev I.V."/>
            <person name="Hibbett D.S."/>
            <person name="Martin F."/>
            <person name="Nordberg H.P."/>
            <person name="Cantor M.N."/>
            <person name="Hua S.X."/>
        </authorList>
    </citation>
    <scope>NUCLEOTIDE SEQUENCE [LARGE SCALE GENOMIC DNA]</scope>
    <source>
        <strain evidence="3">h7</strain>
    </source>
</reference>
<evidence type="ECO:0000313" key="3">
    <source>
        <dbReference type="Proteomes" id="UP000053424"/>
    </source>
</evidence>
<dbReference type="EMBL" id="KN831781">
    <property type="protein sequence ID" value="KIM41099.1"/>
    <property type="molecule type" value="Genomic_DNA"/>
</dbReference>